<feature type="domain" description="Peptidase S9 prolyl oligopeptidase catalytic" evidence="9">
    <location>
        <begin position="811"/>
        <end position="997"/>
    </location>
</feature>
<accession>A0A836BWR6</accession>
<protein>
    <recommendedName>
        <fullName evidence="5">Prolyl endopeptidase-like</fullName>
    </recommendedName>
    <alternativeName>
        <fullName evidence="6">Prolylendopeptidase-like</fullName>
    </alternativeName>
</protein>
<dbReference type="Pfam" id="PF02897">
    <property type="entry name" value="Peptidase_S9_N"/>
    <property type="match status" value="1"/>
</dbReference>
<dbReference type="Proteomes" id="UP000612055">
    <property type="component" value="Unassembled WGS sequence"/>
</dbReference>
<feature type="compositionally biased region" description="Low complexity" evidence="8">
    <location>
        <begin position="146"/>
        <end position="155"/>
    </location>
</feature>
<dbReference type="InterPro" id="IPR001375">
    <property type="entry name" value="Peptidase_S9_cat"/>
</dbReference>
<keyword evidence="4" id="KW-0720">Serine protease</keyword>
<dbReference type="InterPro" id="IPR029058">
    <property type="entry name" value="AB_hydrolase_fold"/>
</dbReference>
<dbReference type="EMBL" id="JAEHOE010000050">
    <property type="protein sequence ID" value="KAG2491785.1"/>
    <property type="molecule type" value="Genomic_DNA"/>
</dbReference>
<proteinExistence type="inferred from homology"/>
<dbReference type="SUPFAM" id="SSF53474">
    <property type="entry name" value="alpha/beta-Hydrolases"/>
    <property type="match status" value="1"/>
</dbReference>
<name>A0A836BWR6_9CHLO</name>
<sequence>MDDAPTTPSSSGQGAASSFEPSFGSSFGSHLASWLPSFGSSSASSPASASSPGPGWRLARHLAAEDRHTRRALGAGGVEALAGRLLREMRDRYMGDTTQHSVPEPLGAYAYWVARGPDGGLEAYLRAPVLRPAGGAPGPGRGPAGPHGAHGAAASSGGGGWGGPAAAEAGLDREEAFWAAAAAAAGGGGAPPPCPPGLQLGPMEVLLDRTAVEADVRVAEALTGLKLSPSIGAVKLCPSHRLLAYTLPLEGQHDAFVGLVRDTASGRLLLPGGVVPHLAGPTALELGGDGRSLLTVAPDEGGRPARVLLHDVSALRPPPPRPLLEEPDPAFFLGLGRTKDGALLLLSANSKTSSEVHVLDASDPWASPPRLVQPRAPGLEYFVEHQAWGEGGQEGGGEGRGVGGQEAGAEAEAEARSAAASGRLIILTNAPPLPASSAATSTSSASSEGSTAAGGSAGAPGPGPAQAQARGPAGELTLVWAPLGCPGRDHWRPLLRAEAEAARAEAGVVVTDMDVFGERVVLYERRGGLPAVSVLSLPRPPPPRSSADPGTEAGTPAPAGAGAEPPPAGDPVLLPLPPWALHLTPGFNADPHATALRLTAEGPLRAPATLDLPFPTLDATSPDSGAAAAAAAAAVTVSDAASARGSCGGGSGSAVAPLTLAEEAPPPAAAALAAACTLLRLEVPSPPPRRSPAYGSTAFDGLYDGVAPARVPVTLVLPPGLTWPPSPLAAAAADGSSAAAGVAPPLGGLRWQVLAAPSAAESSAAGSSSTNGCGERSWAGLEGPRPVLLQVYGAYGMPLELPYDPALLCLLGRGWAVGWVHVRGGGELGRRWHAAGSRSRKAASAADLAAAAAALAAAGLTAPGLVAGRAISAGGLALAPALAGAPSLWGAAVLRTAFLELLGPSVPTDPRVLPLAAHEWDEWGHPDREEEWAAIEALCPYRRLTDRAVAAGWRAAVLASCADEDPRVPPGGPAKWVARLRGALRTAGRGGDVTVHASPDRDPTPSASARGHPDEDRTVAAAVGSRRRSLTPPPPESARGNGSGGGGGGGRGGGGSAATRRSGSAAAPAAGFVDSSEEGYGTSGGAAVEAAAAWRREVAAPLLRVHADGTGHVREGDAAAEEAAEEAAFLLTAIPPPPPRPPPENLVCRV</sequence>
<dbReference type="InterPro" id="IPR023302">
    <property type="entry name" value="Pept_S9A_N"/>
</dbReference>
<evidence type="ECO:0000256" key="3">
    <source>
        <dbReference type="ARBA" id="ARBA00022801"/>
    </source>
</evidence>
<evidence type="ECO:0000256" key="7">
    <source>
        <dbReference type="ARBA" id="ARBA00045448"/>
    </source>
</evidence>
<comment type="similarity">
    <text evidence="1">Belongs to the peptidase S9A family.</text>
</comment>
<comment type="caution">
    <text evidence="11">The sequence shown here is derived from an EMBL/GenBank/DDBJ whole genome shotgun (WGS) entry which is preliminary data.</text>
</comment>
<organism evidence="11 12">
    <name type="scientific">Edaphochlamys debaryana</name>
    <dbReference type="NCBI Taxonomy" id="47281"/>
    <lineage>
        <taxon>Eukaryota</taxon>
        <taxon>Viridiplantae</taxon>
        <taxon>Chlorophyta</taxon>
        <taxon>core chlorophytes</taxon>
        <taxon>Chlorophyceae</taxon>
        <taxon>CS clade</taxon>
        <taxon>Chlamydomonadales</taxon>
        <taxon>Chlamydomonadales incertae sedis</taxon>
        <taxon>Edaphochlamys</taxon>
    </lineage>
</organism>
<feature type="compositionally biased region" description="Polar residues" evidence="8">
    <location>
        <begin position="1"/>
        <end position="13"/>
    </location>
</feature>
<dbReference type="InterPro" id="IPR002470">
    <property type="entry name" value="Peptidase_S9A"/>
</dbReference>
<dbReference type="SUPFAM" id="SSF50993">
    <property type="entry name" value="Peptidase/esterase 'gauge' domain"/>
    <property type="match status" value="1"/>
</dbReference>
<feature type="compositionally biased region" description="Pro residues" evidence="8">
    <location>
        <begin position="564"/>
        <end position="573"/>
    </location>
</feature>
<feature type="region of interest" description="Disordered" evidence="8">
    <location>
        <begin position="987"/>
        <end position="1063"/>
    </location>
</feature>
<evidence type="ECO:0000256" key="5">
    <source>
        <dbReference type="ARBA" id="ARBA00039290"/>
    </source>
</evidence>
<feature type="region of interest" description="Disordered" evidence="8">
    <location>
        <begin position="135"/>
        <end position="166"/>
    </location>
</feature>
<feature type="compositionally biased region" description="Gly residues" evidence="8">
    <location>
        <begin position="135"/>
        <end position="145"/>
    </location>
</feature>
<dbReference type="Gene3D" id="3.40.50.1820">
    <property type="entry name" value="alpha/beta hydrolase"/>
    <property type="match status" value="1"/>
</dbReference>
<feature type="compositionally biased region" description="Low complexity" evidence="8">
    <location>
        <begin position="545"/>
        <end position="563"/>
    </location>
</feature>
<feature type="region of interest" description="Disordered" evidence="8">
    <location>
        <begin position="1"/>
        <end position="26"/>
    </location>
</feature>
<dbReference type="GO" id="GO:0004252">
    <property type="term" value="F:serine-type endopeptidase activity"/>
    <property type="evidence" value="ECO:0007669"/>
    <property type="project" value="InterPro"/>
</dbReference>
<dbReference type="PANTHER" id="PTHR11757:SF19">
    <property type="entry name" value="PROLYL ENDOPEPTIDASE-LIKE"/>
    <property type="match status" value="1"/>
</dbReference>
<evidence type="ECO:0000256" key="4">
    <source>
        <dbReference type="ARBA" id="ARBA00022825"/>
    </source>
</evidence>
<evidence type="ECO:0000259" key="9">
    <source>
        <dbReference type="Pfam" id="PF00326"/>
    </source>
</evidence>
<evidence type="ECO:0000313" key="11">
    <source>
        <dbReference type="EMBL" id="KAG2491785.1"/>
    </source>
</evidence>
<evidence type="ECO:0000256" key="1">
    <source>
        <dbReference type="ARBA" id="ARBA00005228"/>
    </source>
</evidence>
<evidence type="ECO:0000259" key="10">
    <source>
        <dbReference type="Pfam" id="PF02897"/>
    </source>
</evidence>
<dbReference type="AlphaFoldDB" id="A0A836BWR6"/>
<keyword evidence="12" id="KW-1185">Reference proteome</keyword>
<feature type="region of interest" description="Disordered" evidence="8">
    <location>
        <begin position="389"/>
        <end position="415"/>
    </location>
</feature>
<evidence type="ECO:0000256" key="2">
    <source>
        <dbReference type="ARBA" id="ARBA00022670"/>
    </source>
</evidence>
<feature type="domain" description="Peptidase S9A N-terminal" evidence="10">
    <location>
        <begin position="230"/>
        <end position="386"/>
    </location>
</feature>
<dbReference type="PRINTS" id="PR00862">
    <property type="entry name" value="PROLIGOPTASE"/>
</dbReference>
<feature type="compositionally biased region" description="Gly residues" evidence="8">
    <location>
        <begin position="1041"/>
        <end position="1056"/>
    </location>
</feature>
<feature type="compositionally biased region" description="Gly residues" evidence="8">
    <location>
        <begin position="389"/>
        <end position="406"/>
    </location>
</feature>
<evidence type="ECO:0000256" key="6">
    <source>
        <dbReference type="ARBA" id="ARBA00042165"/>
    </source>
</evidence>
<feature type="compositionally biased region" description="Low complexity" evidence="8">
    <location>
        <begin position="435"/>
        <end position="454"/>
    </location>
</feature>
<dbReference type="GO" id="GO:0006508">
    <property type="term" value="P:proteolysis"/>
    <property type="evidence" value="ECO:0007669"/>
    <property type="project" value="UniProtKB-KW"/>
</dbReference>
<feature type="compositionally biased region" description="Low complexity" evidence="8">
    <location>
        <begin position="14"/>
        <end position="26"/>
    </location>
</feature>
<comment type="function">
    <text evidence="7">Serine peptidase whose precise substrate specificity remains unclear. Does not cleave peptides after a arginine or lysine residue. Regulates trans-Golgi network morphology and sorting by regulating the membrane binding of the AP-1 complex. May play a role in the regulation of synaptic vesicle exocytosis.</text>
</comment>
<keyword evidence="3" id="KW-0378">Hydrolase</keyword>
<evidence type="ECO:0000313" key="12">
    <source>
        <dbReference type="Proteomes" id="UP000612055"/>
    </source>
</evidence>
<feature type="region of interest" description="Disordered" evidence="8">
    <location>
        <begin position="534"/>
        <end position="573"/>
    </location>
</feature>
<dbReference type="OrthoDB" id="248387at2759"/>
<keyword evidence="2" id="KW-0645">Protease</keyword>
<evidence type="ECO:0000256" key="8">
    <source>
        <dbReference type="SAM" id="MobiDB-lite"/>
    </source>
</evidence>
<dbReference type="Gene3D" id="2.130.10.120">
    <property type="entry name" value="Prolyl oligopeptidase, N-terminal domain"/>
    <property type="match status" value="1"/>
</dbReference>
<dbReference type="InterPro" id="IPR051543">
    <property type="entry name" value="Serine_Peptidase_S9A"/>
</dbReference>
<dbReference type="PANTHER" id="PTHR11757">
    <property type="entry name" value="PROTEASE FAMILY S9A OLIGOPEPTIDASE"/>
    <property type="match status" value="1"/>
</dbReference>
<dbReference type="Pfam" id="PF00326">
    <property type="entry name" value="Peptidase_S9"/>
    <property type="match status" value="1"/>
</dbReference>
<gene>
    <name evidence="11" type="ORF">HYH03_009945</name>
</gene>
<feature type="region of interest" description="Disordered" evidence="8">
    <location>
        <begin position="434"/>
        <end position="471"/>
    </location>
</feature>
<reference evidence="11" key="1">
    <citation type="journal article" date="2020" name="bioRxiv">
        <title>Comparative genomics of Chlamydomonas.</title>
        <authorList>
            <person name="Craig R.J."/>
            <person name="Hasan A.R."/>
            <person name="Ness R.W."/>
            <person name="Keightley P.D."/>
        </authorList>
    </citation>
    <scope>NUCLEOTIDE SEQUENCE</scope>
    <source>
        <strain evidence="11">CCAP 11/70</strain>
    </source>
</reference>